<comment type="caution">
    <text evidence="1">The sequence shown here is derived from an EMBL/GenBank/DDBJ whole genome shotgun (WGS) entry which is preliminary data.</text>
</comment>
<dbReference type="EMBL" id="JANRMS010000709">
    <property type="protein sequence ID" value="KAJ3535474.1"/>
    <property type="molecule type" value="Genomic_DNA"/>
</dbReference>
<sequence length="2222" mass="247992">MSDSESYSEPDAIIIDRDDVSNYNPDNILPKSTEEIAKIREWLEPTSYTIAGGEFRKHLASHAPGTGQWLTSTDEYQRWLRGDDGCGLLWIKGIPGSGKSVHVAKLIDDLTKENPGCPVLFFFFRQIIAANHNPQALLRDWMDQVLRYSPPLQHQLWTYIEEEMSLSSFSVGDLLKDLQMAFRALPDKVFCIADALDEMDTGNEAFLQAIGSLGQWRPHKVKVLISSRPVAKVEAHLRQIPAFHIRLEERMVDIDISTYVNSALSESHIPESEWDAIANAVPGRANGLFLYARLAMEAFLEPGANIETVLAHLPLDLNVLYTDLLQEHARRSGISSGVQRLILQSVTHATRPLRLLELAEMCRAVDSVGSGRDLKAMKDLIRTACGPLLEILPDETVSVVHHSFTEYLKGTTRGNDEGGYPVLLPGPSHAQLALSCLRYLLVTRCLEEVEITIDDTDESPGHDDGYYSRDNSDWVSHEIRELRMKFPFFFYATRNWHLHIRSSEAESHAQDEINQVLEQFLSTDKTIKAWLEVVWTGWSSNARKFSALHLVARFGLVAYTRKLVAGWTGDVNCCDITGKTPLWWAASEGHADTVSELLAAGADPNPLDNAIGRKPLHEAASKNHHTVVKVLLEAGVDPLAPPSPSDEERAKEHCNWRLQKQPLEYACEHGHVEAVNAFLPHINLEEMQKCLTLAAHEGQPRVITHMLSQPGVKIDYMDHGSTALFRACYKRDLTAVKALLEAGANPKLLNEWENVSERQQQPETSHPQFTCLHAVCGLPDPPVYHDEWDDDDICEIARLLIKHGVDIHHQTEDGSTALHLAVEKSYYLAQLLVESGASAQVVNSQGQTPLHRCRVPACVPLLVEECGADIDARDMYGDTPLLAVLGKHNHDAHTLLLLECGADAKALTSVGESTLHVALRSDYATPTIIQALLESGVNPNIRNYQGETVLMISFRSPDTQEIWDLLLAAGADINARDRAGHTILWHRVARWPDVKDDGQESHDDVQFLLDHGANPHLRDFRGRSLLHHAIKKRPASYSSRHRDDTGIPRFEFLLGIGLDHTAIDYDGNSLLHELAAREASLYPYVRNWVLPLWERLVCTLGLDVDQQNHLGCTPLHIICDARSRPGEHHRHDDPEPIDFLIMRMKNPGVPDHTGKTALHIASTRSEYCAKKLLDAGLSPLAASYEGLTPLHLAARKQQSNIVGMFVRSLQKQSHQKSSKDTDTPVQDDADDGRLENDGIDATDEEGYSPLYYAVRSGRPEAVKILLEAGANVHSGGDLFQACSEFEEDNTFRAATCHVHRDPLTQREIKRAIADPSEGCSPSTTGKPKFSVVETSRLEEIVALLVEYKADVSGLESKTKPYKDGHIRRCLRQNKVYTASCLFDRVPISLWTEPSRSAFYTTLLATSAPAYDSSVSSKYSIPVVAGRPNPIDFELFIRQRRYHLVKELAKRETRFLPDPRDDYHFSHFANLVRCGFTKLVKRIGKIEAKRALGQGDWHAFGDSSKAGLWCANRPADEKQAEGRHLRGIDQSDEQKIPTPFLLEAVESELPNLDVVRVLVKDFRVDVNERTWGSDYADGGTYLTREDSALHYVAEGLHWWHVHQALKYLLMAPGIDINLRIKGGLTPLHVAIHGRDFTHKPQPRPHAYDSMKRLLEAGADVHLKTRRGSSCLTLATRDIKMVRLLIKHGAIISPSDVVSAVQAGRVDVLCQLLQAKDEDGQRSDLSLDPALRAAGMLFRKPDPEDDFWGPDVDNAIVLEMIGILIDHGANPLSNYLIREKDDYSCAPPEYIHFENGVAPPERNANDREVTLLHHLIQTIREFQVQPFLAPGIDVNHRDPEGRTLLHVSCTRPDLIDKPLAAGGQETIFQHLVALNADLTARDNLGRTVLLSLLAFYSTSPSQCRATLDELIRLAPQLVHEADDNFGDTPLIYAIRGAVASDGGTETVQRLLSAGASPLVTNKNGDGVLHKLAEDLGTPKLRELFRDLVRRGADINGRNSQGETPLFKFALRHPQDSDDTYHRDYSKRKVRGDAYEEPREREAITLLQELGADFLAKDNEGRGLLHVAAAGDVVRFQELMAAGLDPMVENNAQQTAVDVAAAYSNTSVLEIFEKRARRADDVSRKRSIGEDTFGHESEADQAGLALTPNKTNQSSSCKQIKVRSSTRSIFGMSTKALDKINRRRGKKKLCKHVYGKGPRHKPLRRNKKQFNKHGLPELSSDKTFF</sequence>
<organism evidence="1 2">
    <name type="scientific">Fusarium decemcellulare</name>
    <dbReference type="NCBI Taxonomy" id="57161"/>
    <lineage>
        <taxon>Eukaryota</taxon>
        <taxon>Fungi</taxon>
        <taxon>Dikarya</taxon>
        <taxon>Ascomycota</taxon>
        <taxon>Pezizomycotina</taxon>
        <taxon>Sordariomycetes</taxon>
        <taxon>Hypocreomycetidae</taxon>
        <taxon>Hypocreales</taxon>
        <taxon>Nectriaceae</taxon>
        <taxon>Fusarium</taxon>
        <taxon>Fusarium decemcellulare species complex</taxon>
    </lineage>
</organism>
<gene>
    <name evidence="1" type="ORF">NM208_g7122</name>
</gene>
<keyword evidence="2" id="KW-1185">Reference proteome</keyword>
<dbReference type="Proteomes" id="UP001148629">
    <property type="component" value="Unassembled WGS sequence"/>
</dbReference>
<protein>
    <submittedName>
        <fullName evidence="1">Uncharacterized protein</fullName>
    </submittedName>
</protein>
<accession>A0ACC1SAV6</accession>
<name>A0ACC1SAV6_9HYPO</name>
<proteinExistence type="predicted"/>
<reference evidence="1" key="1">
    <citation type="submission" date="2022-08" db="EMBL/GenBank/DDBJ databases">
        <title>Genome Sequence of Fusarium decemcellulare.</title>
        <authorList>
            <person name="Buettner E."/>
        </authorList>
    </citation>
    <scope>NUCLEOTIDE SEQUENCE</scope>
    <source>
        <strain evidence="1">Babe19</strain>
    </source>
</reference>
<evidence type="ECO:0000313" key="1">
    <source>
        <dbReference type="EMBL" id="KAJ3535474.1"/>
    </source>
</evidence>
<evidence type="ECO:0000313" key="2">
    <source>
        <dbReference type="Proteomes" id="UP001148629"/>
    </source>
</evidence>